<gene>
    <name evidence="2" type="ORF">BSZ18_01305</name>
</gene>
<dbReference type="EMBL" id="NAFI01000121">
    <property type="protein sequence ID" value="OSJ18920.1"/>
    <property type="molecule type" value="Genomic_DNA"/>
</dbReference>
<evidence type="ECO:0008006" key="4">
    <source>
        <dbReference type="Google" id="ProtNLM"/>
    </source>
</evidence>
<protein>
    <recommendedName>
        <fullName evidence="4">Phasin protein</fullName>
    </recommendedName>
</protein>
<organism evidence="2 3">
    <name type="scientific">Bradyrhizobium canariense</name>
    <dbReference type="NCBI Taxonomy" id="255045"/>
    <lineage>
        <taxon>Bacteria</taxon>
        <taxon>Pseudomonadati</taxon>
        <taxon>Pseudomonadota</taxon>
        <taxon>Alphaproteobacteria</taxon>
        <taxon>Hyphomicrobiales</taxon>
        <taxon>Nitrobacteraceae</taxon>
        <taxon>Bradyrhizobium</taxon>
    </lineage>
</organism>
<proteinExistence type="predicted"/>
<name>A0A1X3GTQ3_9BRAD</name>
<evidence type="ECO:0000256" key="1">
    <source>
        <dbReference type="SAM" id="MobiDB-lite"/>
    </source>
</evidence>
<accession>A0A1X3GTQ3</accession>
<reference evidence="2 3" key="1">
    <citation type="submission" date="2017-03" db="EMBL/GenBank/DDBJ databases">
        <title>Whole genome sequences of fourteen strains of Bradyrhizobium canariense and one strain of Bradyrhizobium japonicum isolated from Lupinus (Papilionoideae: Genisteae) species in Algeria.</title>
        <authorList>
            <person name="Crovadore J."/>
            <person name="Chekireb D."/>
            <person name="Brachmann A."/>
            <person name="Chablais R."/>
            <person name="Cochard B."/>
            <person name="Lefort F."/>
        </authorList>
    </citation>
    <scope>NUCLEOTIDE SEQUENCE [LARGE SCALE GENOMIC DNA]</scope>
    <source>
        <strain evidence="2 3">UBMA195</strain>
    </source>
</reference>
<feature type="region of interest" description="Disordered" evidence="1">
    <location>
        <begin position="1"/>
        <end position="47"/>
    </location>
</feature>
<evidence type="ECO:0000313" key="3">
    <source>
        <dbReference type="Proteomes" id="UP000193553"/>
    </source>
</evidence>
<evidence type="ECO:0000313" key="2">
    <source>
        <dbReference type="EMBL" id="OSJ18920.1"/>
    </source>
</evidence>
<comment type="caution">
    <text evidence="2">The sequence shown here is derived from an EMBL/GenBank/DDBJ whole genome shotgun (WGS) entry which is preliminary data.</text>
</comment>
<dbReference type="AlphaFoldDB" id="A0A1X3GTQ3"/>
<dbReference type="Proteomes" id="UP000193553">
    <property type="component" value="Unassembled WGS sequence"/>
</dbReference>
<sequence>MFEPEFKTSSKMSKRVKTRDLKSSTTLSKSSKKATKMVDLEVQPPRIEPIDAADPLAEVASIPQQMAAQASDDVVLAESKVEEKSLTDAFITDATGLMFPWPHQAKLLEMAEANTRFILRFVESFTQARSPNELVELSAAFSKEGAMLFQQQSNTMVKILLASPSANPPISSQTPQL</sequence>